<accession>A0A2J7THE0</accession>
<keyword evidence="1" id="KW-1133">Transmembrane helix</keyword>
<organism evidence="3 4">
    <name type="scientific">Methylocella silvestris</name>
    <dbReference type="NCBI Taxonomy" id="199596"/>
    <lineage>
        <taxon>Bacteria</taxon>
        <taxon>Pseudomonadati</taxon>
        <taxon>Pseudomonadota</taxon>
        <taxon>Alphaproteobacteria</taxon>
        <taxon>Hyphomicrobiales</taxon>
        <taxon>Beijerinckiaceae</taxon>
        <taxon>Methylocella</taxon>
    </lineage>
</organism>
<dbReference type="RefSeq" id="WP_102843607.1">
    <property type="nucleotide sequence ID" value="NZ_PDZR01000009.1"/>
</dbReference>
<evidence type="ECO:0000313" key="3">
    <source>
        <dbReference type="EMBL" id="PNG26181.1"/>
    </source>
</evidence>
<dbReference type="OrthoDB" id="7688940at2"/>
<evidence type="ECO:0000256" key="1">
    <source>
        <dbReference type="SAM" id="Phobius"/>
    </source>
</evidence>
<dbReference type="Proteomes" id="UP000236286">
    <property type="component" value="Unassembled WGS sequence"/>
</dbReference>
<dbReference type="PANTHER" id="PTHR40940">
    <property type="entry name" value="PROTEIN BATD-RELATED"/>
    <property type="match status" value="1"/>
</dbReference>
<evidence type="ECO:0000256" key="2">
    <source>
        <dbReference type="SAM" id="SignalP"/>
    </source>
</evidence>
<keyword evidence="1" id="KW-0472">Membrane</keyword>
<proteinExistence type="predicted"/>
<name>A0A2J7THE0_METSI</name>
<dbReference type="InterPro" id="IPR025738">
    <property type="entry name" value="BatD"/>
</dbReference>
<evidence type="ECO:0000313" key="4">
    <source>
        <dbReference type="Proteomes" id="UP000236286"/>
    </source>
</evidence>
<feature type="signal peptide" evidence="2">
    <location>
        <begin position="1"/>
        <end position="32"/>
    </location>
</feature>
<comment type="caution">
    <text evidence="3">The sequence shown here is derived from an EMBL/GenBank/DDBJ whole genome shotgun (WGS) entry which is preliminary data.</text>
</comment>
<keyword evidence="2" id="KW-0732">Signal</keyword>
<sequence>MIDGRFFRRRRLAAAVAAMFCTLIVAVPRAKAEPLNRTEAVIDGPKESPYVGEMLLLRLRSFIGAPVAAHEIVQPDLINFDWQQFGRDSPVSTTINGVTVAGIERVIAIYPRRAGRLAIEPFTRKVELIAPDNSRTETAFTSGPVTLDVRAHDGLGKPGDWWLPAKSVTISDHWDPRPDRLGLNETSRRTVTIEALGLTADRLPPPPNMRAPGVIVFAAPAERATITTDAGPLARAVYRYDVRPISSDPAKMPAVHIPWFDVGERKMRDAAIPAQTVAFIDPTALTRAAAPEKGPMLSSWLFVAGAASFVWTAALAFFILTSASWRELLSQSFGPARKRLREMRRAARAGDFSAFRAASLALSRLDGARWRRAACEPAIARQIAAVDALLFGPEGGAGDAPNLPRLAREIGVRWRQAAIPPPRQNALAPLDG</sequence>
<feature type="chain" id="PRO_5014413018" description="Oxygen tolerance" evidence="2">
    <location>
        <begin position="33"/>
        <end position="432"/>
    </location>
</feature>
<dbReference type="AlphaFoldDB" id="A0A2J7THE0"/>
<dbReference type="EMBL" id="PDZR01000009">
    <property type="protein sequence ID" value="PNG26181.1"/>
    <property type="molecule type" value="Genomic_DNA"/>
</dbReference>
<feature type="transmembrane region" description="Helical" evidence="1">
    <location>
        <begin position="300"/>
        <end position="320"/>
    </location>
</feature>
<reference evidence="3 4" key="1">
    <citation type="submission" date="2017-10" db="EMBL/GenBank/DDBJ databases">
        <title>Genome announcement of Methylocella silvestris TVC from permafrost.</title>
        <authorList>
            <person name="Wang J."/>
            <person name="Geng K."/>
            <person name="Ul-Haque F."/>
            <person name="Crombie A.T."/>
            <person name="Street L.E."/>
            <person name="Wookey P.A."/>
            <person name="Murrell J.C."/>
            <person name="Pratscher J."/>
        </authorList>
    </citation>
    <scope>NUCLEOTIDE SEQUENCE [LARGE SCALE GENOMIC DNA]</scope>
    <source>
        <strain evidence="3 4">TVC</strain>
    </source>
</reference>
<evidence type="ECO:0008006" key="5">
    <source>
        <dbReference type="Google" id="ProtNLM"/>
    </source>
</evidence>
<protein>
    <recommendedName>
        <fullName evidence="5">Oxygen tolerance</fullName>
    </recommendedName>
</protein>
<dbReference type="PANTHER" id="PTHR40940:SF1">
    <property type="entry name" value="PROTEIN BATD"/>
    <property type="match status" value="1"/>
</dbReference>
<keyword evidence="1" id="KW-0812">Transmembrane</keyword>
<gene>
    <name evidence="3" type="ORF">CR492_10085</name>
</gene>